<dbReference type="KEGG" id="vg:36843562"/>
<evidence type="ECO:0000259" key="2">
    <source>
        <dbReference type="Pfam" id="PF07859"/>
    </source>
</evidence>
<dbReference type="PANTHER" id="PTHR48081">
    <property type="entry name" value="AB HYDROLASE SUPERFAMILY PROTEIN C4A8.06C"/>
    <property type="match status" value="1"/>
</dbReference>
<organism evidence="3">
    <name type="scientific">Pandoravirus quercus</name>
    <dbReference type="NCBI Taxonomy" id="2107709"/>
    <lineage>
        <taxon>Viruses</taxon>
        <taxon>Pandoravirus</taxon>
    </lineage>
</organism>
<dbReference type="InterPro" id="IPR029058">
    <property type="entry name" value="AB_hydrolase_fold"/>
</dbReference>
<dbReference type="InterPro" id="IPR013094">
    <property type="entry name" value="AB_hydrolase_3"/>
</dbReference>
<dbReference type="PANTHER" id="PTHR48081:SF8">
    <property type="entry name" value="ALPHA_BETA HYDROLASE FOLD-3 DOMAIN-CONTAINING PROTEIN-RELATED"/>
    <property type="match status" value="1"/>
</dbReference>
<gene>
    <name evidence="3" type="ORF">pqer_cds_1162</name>
</gene>
<proteinExistence type="predicted"/>
<accession>A0A2U7UAW8</accession>
<dbReference type="Gene3D" id="3.40.50.1820">
    <property type="entry name" value="alpha/beta hydrolase"/>
    <property type="match status" value="1"/>
</dbReference>
<protein>
    <submittedName>
        <fullName evidence="3">Esterase/lipase</fullName>
    </submittedName>
</protein>
<dbReference type="InterPro" id="IPR050300">
    <property type="entry name" value="GDXG_lipolytic_enzyme"/>
</dbReference>
<evidence type="ECO:0000313" key="3">
    <source>
        <dbReference type="EMBL" id="AVK75584.1"/>
    </source>
</evidence>
<dbReference type="EMBL" id="MG011689">
    <property type="protein sequence ID" value="AVK75584.1"/>
    <property type="molecule type" value="Genomic_DNA"/>
</dbReference>
<name>A0A2U7UAW8_9VIRU</name>
<dbReference type="GO" id="GO:0016787">
    <property type="term" value="F:hydrolase activity"/>
    <property type="evidence" value="ECO:0007669"/>
    <property type="project" value="UniProtKB-KW"/>
</dbReference>
<dbReference type="Proteomes" id="UP000248852">
    <property type="component" value="Segment"/>
</dbReference>
<evidence type="ECO:0000256" key="1">
    <source>
        <dbReference type="ARBA" id="ARBA00022801"/>
    </source>
</evidence>
<dbReference type="GeneID" id="36843562"/>
<feature type="domain" description="Alpha/beta hydrolase fold-3" evidence="2">
    <location>
        <begin position="109"/>
        <end position="310"/>
    </location>
</feature>
<dbReference type="SUPFAM" id="SSF53474">
    <property type="entry name" value="alpha/beta-Hydrolases"/>
    <property type="match status" value="1"/>
</dbReference>
<reference evidence="3" key="1">
    <citation type="journal article" date="2018" name="Nat. Commun.">
        <title>Diversity and evolution of the emerging Pandoraviridae family.</title>
        <authorList>
            <person name="Legendre M."/>
            <person name="Fabre E."/>
            <person name="Poirot O."/>
            <person name="Jeudy S."/>
            <person name="Lartigue A."/>
            <person name="Alempic J.M."/>
            <person name="Beucher L."/>
            <person name="Philippe N."/>
            <person name="Bertaux L."/>
            <person name="Christo-Foroux E."/>
            <person name="Labadie K."/>
            <person name="Coute Y."/>
            <person name="Abergel C."/>
            <person name="Claverie J.M."/>
        </authorList>
    </citation>
    <scope>NUCLEOTIDE SEQUENCE [LARGE SCALE GENOMIC DNA]</scope>
    <source>
        <strain evidence="3">Quercus</strain>
    </source>
</reference>
<dbReference type="RefSeq" id="YP_009483853.1">
    <property type="nucleotide sequence ID" value="NC_037667.1"/>
</dbReference>
<dbReference type="Pfam" id="PF07859">
    <property type="entry name" value="Abhydrolase_3"/>
    <property type="match status" value="1"/>
</dbReference>
<keyword evidence="1" id="KW-0378">Hydrolase</keyword>
<sequence>MGSSTSRPAAVAAAAAPSPARIGRPPLHADIAQLIKSLCRMPALQSVEHGRTLLDAVQREAYHPLRLAPAVITSAVVPVDDDVAEGTVSIRVVRALWADPEGDCLLPALVYVHGACGDFATHERLMRALADCTGAAVVFVDYARMPDAPWPAAERQVFGVIAWLAACGDRVGVDGTRLALVGDGIGAHIAASAALLAAADSDMAPRIHAQVLVCPILDAPQHLSPDEDKICLPWTTQDALARTWSAYAPDATRSPLTAPVSRLRLLPPTLVVTGERDMAAPHGRTYVDALIRAGAPVQAASYADAFHDFWVLDALADTPSASATTDLVAHFVADAFSR</sequence>